<dbReference type="KEGG" id="ttr:Tter_1298"/>
<feature type="compositionally biased region" description="Basic and acidic residues" evidence="1">
    <location>
        <begin position="372"/>
        <end position="390"/>
    </location>
</feature>
<dbReference type="EMBL" id="CP001825">
    <property type="protein sequence ID" value="ACZ42206.1"/>
    <property type="molecule type" value="Genomic_DNA"/>
</dbReference>
<dbReference type="PANTHER" id="PTHR46825">
    <property type="entry name" value="D-ALANYL-D-ALANINE-CARBOXYPEPTIDASE/ENDOPEPTIDASE AMPH"/>
    <property type="match status" value="1"/>
</dbReference>
<accession>D1CBP1</accession>
<gene>
    <name evidence="4" type="ordered locus">Tter_1298</name>
</gene>
<name>D1CBP1_THET1</name>
<dbReference type="Pfam" id="PF00144">
    <property type="entry name" value="Beta-lactamase"/>
    <property type="match status" value="1"/>
</dbReference>
<evidence type="ECO:0000259" key="3">
    <source>
        <dbReference type="Pfam" id="PF11954"/>
    </source>
</evidence>
<reference evidence="5" key="1">
    <citation type="journal article" date="2010" name="Stand. Genomic Sci.">
        <title>Complete genome sequence of 'Thermobaculum terrenum' type strain (YNP1).</title>
        <authorList>
            <person name="Kiss H."/>
            <person name="Cleland D."/>
            <person name="Lapidus A."/>
            <person name="Lucas S."/>
            <person name="Glavina Del Rio T."/>
            <person name="Nolan M."/>
            <person name="Tice H."/>
            <person name="Han C."/>
            <person name="Goodwin L."/>
            <person name="Pitluck S."/>
            <person name="Liolios K."/>
            <person name="Ivanova N."/>
            <person name="Mavromatis K."/>
            <person name="Ovchinnikova G."/>
            <person name="Pati A."/>
            <person name="Chen A."/>
            <person name="Palaniappan K."/>
            <person name="Land M."/>
            <person name="Hauser L."/>
            <person name="Chang Y."/>
            <person name="Jeffries C."/>
            <person name="Lu M."/>
            <person name="Brettin T."/>
            <person name="Detter J."/>
            <person name="Goker M."/>
            <person name="Tindall B."/>
            <person name="Beck B."/>
            <person name="McDermott T."/>
            <person name="Woyke T."/>
            <person name="Bristow J."/>
            <person name="Eisen J."/>
            <person name="Markowitz V."/>
            <person name="Hugenholtz P."/>
            <person name="Kyrpides N."/>
            <person name="Klenk H."/>
            <person name="Cheng J."/>
        </authorList>
    </citation>
    <scope>NUCLEOTIDE SEQUENCE [LARGE SCALE GENOMIC DNA]</scope>
    <source>
        <strain evidence="5">ATCC BAA-798 / YNP1</strain>
    </source>
</reference>
<dbReference type="PANTHER" id="PTHR46825:SF15">
    <property type="entry name" value="BETA-LACTAMASE-RELATED DOMAIN-CONTAINING PROTEIN"/>
    <property type="match status" value="1"/>
</dbReference>
<dbReference type="AlphaFoldDB" id="D1CBP1"/>
<keyword evidence="5" id="KW-1185">Reference proteome</keyword>
<feature type="domain" description="Beta-lactamase-related" evidence="2">
    <location>
        <begin position="12"/>
        <end position="332"/>
    </location>
</feature>
<dbReference type="Gene3D" id="3.40.710.10">
    <property type="entry name" value="DD-peptidase/beta-lactamase superfamily"/>
    <property type="match status" value="1"/>
</dbReference>
<dbReference type="SUPFAM" id="SSF56601">
    <property type="entry name" value="beta-lactamase/transpeptidase-like"/>
    <property type="match status" value="1"/>
</dbReference>
<protein>
    <submittedName>
        <fullName evidence="4">Beta-lactamase</fullName>
    </submittedName>
</protein>
<dbReference type="eggNOG" id="COG1680">
    <property type="taxonomic scope" value="Bacteria"/>
</dbReference>
<dbReference type="HOGENOM" id="CLU_020027_14_3_0"/>
<dbReference type="Proteomes" id="UP000000323">
    <property type="component" value="Chromosome 1"/>
</dbReference>
<organism evidence="4 5">
    <name type="scientific">Thermobaculum terrenum (strain ATCC BAA-798 / CCMEE 7001 / YNP1)</name>
    <dbReference type="NCBI Taxonomy" id="525904"/>
    <lineage>
        <taxon>Bacteria</taxon>
        <taxon>Bacillati</taxon>
        <taxon>Chloroflexota</taxon>
        <taxon>Chloroflexia</taxon>
        <taxon>Candidatus Thermobaculales</taxon>
        <taxon>Candidatus Thermobaculaceae</taxon>
        <taxon>Thermobaculum</taxon>
    </lineage>
</organism>
<dbReference type="InterPro" id="IPR050491">
    <property type="entry name" value="AmpC-like"/>
</dbReference>
<dbReference type="STRING" id="525904.Tter_1298"/>
<dbReference type="InterPro" id="IPR021860">
    <property type="entry name" value="Peptidase_S12_Pab87-rel_C"/>
</dbReference>
<dbReference type="RefSeq" id="WP_012875241.1">
    <property type="nucleotide sequence ID" value="NC_013525.1"/>
</dbReference>
<evidence type="ECO:0000313" key="5">
    <source>
        <dbReference type="Proteomes" id="UP000000323"/>
    </source>
</evidence>
<feature type="domain" description="Peptidase S12 Pab87-related C-terminal" evidence="3">
    <location>
        <begin position="379"/>
        <end position="467"/>
    </location>
</feature>
<dbReference type="Pfam" id="PF11954">
    <property type="entry name" value="DUF3471"/>
    <property type="match status" value="1"/>
</dbReference>
<sequence>MNIDIEAIENWVEETRHRWKVPAIGLALVINGKEELLRGFGQRDLDLALPATESTLFAIGSCTKAFTATALALLVERGLMQWNVPVKEYIPSFELYDRDASAKITPVDLLIHSSGLPRHDLVWYSAPQLSRKDLLSRLRYLEPSKDLRAAWQYQNLMYVVAGCLIQELTGMTWEDFVLTHILKPLGMSNTNFSVRASQLSTDYALPYVQENEAVRRTDFFDLDAMGPAGSINSCVRDMAKWLLFHLGYSTHEIFGSTSSLEKLRTPHMPISTPPRYKELSYQDYCLGWVSQTYRGRRLLYHGGNIDGFSALTSFCPELSIGLVVLSNMGQSPAPQAITFGIYDRLFGMSPLDWNARLESEQEQSRKMTTLGREVREKGRKPDAAHSHSLEDYTGTYSHPGYGTLQISQEEDGSLSVRLNELSGKGAHYHYDTFLLEFEKLPSPLPATFTANSRGIIDRVSIPLEASVSEVVFRRRAAEELYDRSYLQSFVGDYIAESKTVAVTLDRDALRLVIPGELDISMIPENLNTFVAINTSSIYAEFAVSEETTRLILAGPEWAIEAQRTTA</sequence>
<dbReference type="InterPro" id="IPR012338">
    <property type="entry name" value="Beta-lactam/transpept-like"/>
</dbReference>
<feature type="region of interest" description="Disordered" evidence="1">
    <location>
        <begin position="358"/>
        <end position="404"/>
    </location>
</feature>
<dbReference type="Gene3D" id="2.40.128.600">
    <property type="match status" value="1"/>
</dbReference>
<evidence type="ECO:0000259" key="2">
    <source>
        <dbReference type="Pfam" id="PF00144"/>
    </source>
</evidence>
<proteinExistence type="predicted"/>
<dbReference type="InterPro" id="IPR001466">
    <property type="entry name" value="Beta-lactam-related"/>
</dbReference>
<evidence type="ECO:0000313" key="4">
    <source>
        <dbReference type="EMBL" id="ACZ42206.1"/>
    </source>
</evidence>
<evidence type="ECO:0000256" key="1">
    <source>
        <dbReference type="SAM" id="MobiDB-lite"/>
    </source>
</evidence>